<proteinExistence type="predicted"/>
<evidence type="ECO:0000313" key="9">
    <source>
        <dbReference type="Proteomes" id="UP000827092"/>
    </source>
</evidence>
<dbReference type="InterPro" id="IPR010255">
    <property type="entry name" value="Haem_peroxidase_sf"/>
</dbReference>
<keyword evidence="2" id="KW-0964">Secreted</keyword>
<keyword evidence="5" id="KW-0479">Metal-binding</keyword>
<dbReference type="InterPro" id="IPR019791">
    <property type="entry name" value="Haem_peroxidase_animal"/>
</dbReference>
<dbReference type="PANTHER" id="PTHR11475">
    <property type="entry name" value="OXIDASE/PEROXIDASE"/>
    <property type="match status" value="1"/>
</dbReference>
<protein>
    <recommendedName>
        <fullName evidence="10">Chorion peroxidase</fullName>
    </recommendedName>
</protein>
<evidence type="ECO:0000256" key="6">
    <source>
        <dbReference type="SAM" id="MobiDB-lite"/>
    </source>
</evidence>
<accession>A0AAV6U3I2</accession>
<dbReference type="EMBL" id="JAFNEN010000713">
    <property type="protein sequence ID" value="KAG8178149.1"/>
    <property type="molecule type" value="Genomic_DNA"/>
</dbReference>
<evidence type="ECO:0000256" key="4">
    <source>
        <dbReference type="ARBA" id="ARBA00022729"/>
    </source>
</evidence>
<dbReference type="Proteomes" id="UP000827092">
    <property type="component" value="Unassembled WGS sequence"/>
</dbReference>
<feature type="binding site" description="axial binding residue" evidence="5">
    <location>
        <position position="480"/>
    </location>
    <ligand>
        <name>heme b</name>
        <dbReference type="ChEBI" id="CHEBI:60344"/>
    </ligand>
    <ligandPart>
        <name>Fe</name>
        <dbReference type="ChEBI" id="CHEBI:18248"/>
    </ligandPart>
</feature>
<dbReference type="FunFam" id="1.10.640.10:FF:000003">
    <property type="entry name" value="chorion peroxidase"/>
    <property type="match status" value="1"/>
</dbReference>
<evidence type="ECO:0000256" key="5">
    <source>
        <dbReference type="PIRSR" id="PIRSR619791-2"/>
    </source>
</evidence>
<dbReference type="AlphaFoldDB" id="A0AAV6U3I2"/>
<evidence type="ECO:0000256" key="2">
    <source>
        <dbReference type="ARBA" id="ARBA00022525"/>
    </source>
</evidence>
<dbReference type="PANTHER" id="PTHR11475:SF143">
    <property type="entry name" value="PUTATIVE-RELATED"/>
    <property type="match status" value="1"/>
</dbReference>
<dbReference type="GO" id="GO:0020037">
    <property type="term" value="F:heme binding"/>
    <property type="evidence" value="ECO:0007669"/>
    <property type="project" value="InterPro"/>
</dbReference>
<keyword evidence="3" id="KW-0575">Peroxidase</keyword>
<feature type="signal peptide" evidence="7">
    <location>
        <begin position="1"/>
        <end position="17"/>
    </location>
</feature>
<dbReference type="PRINTS" id="PR00457">
    <property type="entry name" value="ANPEROXIDASE"/>
</dbReference>
<sequence length="722" mass="81553">MLLCWGCLLYVLSLVRGQQSFNPTPLSGRSRAPPAVVLPRNFSPQSVQTAFQTARDIIANRRTALNARGRPPFDPSRNVPSARHQQFLAESPRSRRLETTQERFEEATRVLLTEFNLTPAQIVFGLSQTDLKSMLPGNDVQSCEGQFNFTSCRNADRYRTFDGTCNNLRHPSWGMAASCFERLVDPEYSDGTADKRVALSGNPLPSPRTLSLELHAHLDNPTDYVTHMFMVYGQFLDHDISLSPISRGENNEFLECCPDSDTNPPQCDPILIDPADPFYSSFGINCLSNVRSAMCSTCTLGPRQQINQLTSYIDASHIYGLSTDDSNALRNNDGSGTLRFVNNREAGELPPGSANPAEDFCSFQDPNLDCFETGDQRANQHPALTSMHILFLREHNRIARRLREINRRWDDERIFQETRKIVGALMQQITYSEFLPLVVGPERMEWFDLSVRRSGFTQYDETVQATLVNEFSTAAFRFGHSLINSFFPEIARGAGSGNRLRDVFQFPFGLYRGQMDGLVSGLTSSPSQKFDRYMVRDVTNHLYQPRGNQSGLDLASLNINRGRDHGIPSYTTLVEFCGGPRITTWSQVDRLFQRGVRPLFQRLYEDVRDIDLFSGGLAERPNQGAVVGPTFTCIIGIQFYHLKYGDRFYFEHGGQAGSFSAAQLREIKKMTLGKLICQNSNVREIQPNVMLYPGPRNAVQDCNDLPELDLTAWRQTCNQFFF</sequence>
<dbReference type="PROSITE" id="PS50292">
    <property type="entry name" value="PEROXIDASE_3"/>
    <property type="match status" value="1"/>
</dbReference>
<keyword evidence="4 7" id="KW-0732">Signal</keyword>
<dbReference type="CDD" id="cd09823">
    <property type="entry name" value="peroxinectin_like"/>
    <property type="match status" value="1"/>
</dbReference>
<feature type="region of interest" description="Disordered" evidence="6">
    <location>
        <begin position="66"/>
        <end position="99"/>
    </location>
</feature>
<gene>
    <name evidence="8" type="ORF">JTE90_006288</name>
</gene>
<keyword evidence="9" id="KW-1185">Reference proteome</keyword>
<organism evidence="8 9">
    <name type="scientific">Oedothorax gibbosus</name>
    <dbReference type="NCBI Taxonomy" id="931172"/>
    <lineage>
        <taxon>Eukaryota</taxon>
        <taxon>Metazoa</taxon>
        <taxon>Ecdysozoa</taxon>
        <taxon>Arthropoda</taxon>
        <taxon>Chelicerata</taxon>
        <taxon>Arachnida</taxon>
        <taxon>Araneae</taxon>
        <taxon>Araneomorphae</taxon>
        <taxon>Entelegynae</taxon>
        <taxon>Araneoidea</taxon>
        <taxon>Linyphiidae</taxon>
        <taxon>Erigoninae</taxon>
        <taxon>Oedothorax</taxon>
    </lineage>
</organism>
<keyword evidence="5" id="KW-0408">Iron</keyword>
<evidence type="ECO:0000313" key="8">
    <source>
        <dbReference type="EMBL" id="KAG8178149.1"/>
    </source>
</evidence>
<dbReference type="GO" id="GO:0005576">
    <property type="term" value="C:extracellular region"/>
    <property type="evidence" value="ECO:0007669"/>
    <property type="project" value="UniProtKB-SubCell"/>
</dbReference>
<dbReference type="Pfam" id="PF03098">
    <property type="entry name" value="An_peroxidase"/>
    <property type="match status" value="1"/>
</dbReference>
<feature type="chain" id="PRO_5043451038" description="Chorion peroxidase" evidence="7">
    <location>
        <begin position="18"/>
        <end position="722"/>
    </location>
</feature>
<evidence type="ECO:0008006" key="10">
    <source>
        <dbReference type="Google" id="ProtNLM"/>
    </source>
</evidence>
<keyword evidence="3" id="KW-0560">Oxidoreductase</keyword>
<dbReference type="GO" id="GO:0046872">
    <property type="term" value="F:metal ion binding"/>
    <property type="evidence" value="ECO:0007669"/>
    <property type="project" value="UniProtKB-KW"/>
</dbReference>
<dbReference type="Gene3D" id="1.10.640.10">
    <property type="entry name" value="Haem peroxidase domain superfamily, animal type"/>
    <property type="match status" value="1"/>
</dbReference>
<comment type="caution">
    <text evidence="8">The sequence shown here is derived from an EMBL/GenBank/DDBJ whole genome shotgun (WGS) entry which is preliminary data.</text>
</comment>
<keyword evidence="5" id="KW-0349">Heme</keyword>
<name>A0AAV6U3I2_9ARAC</name>
<dbReference type="SUPFAM" id="SSF48113">
    <property type="entry name" value="Heme-dependent peroxidases"/>
    <property type="match status" value="1"/>
</dbReference>
<evidence type="ECO:0000256" key="1">
    <source>
        <dbReference type="ARBA" id="ARBA00004613"/>
    </source>
</evidence>
<evidence type="ECO:0000256" key="3">
    <source>
        <dbReference type="ARBA" id="ARBA00022559"/>
    </source>
</evidence>
<comment type="subcellular location">
    <subcellularLocation>
        <location evidence="1">Secreted</location>
    </subcellularLocation>
</comment>
<dbReference type="GO" id="GO:0004601">
    <property type="term" value="F:peroxidase activity"/>
    <property type="evidence" value="ECO:0007669"/>
    <property type="project" value="UniProtKB-KW"/>
</dbReference>
<dbReference type="InterPro" id="IPR037120">
    <property type="entry name" value="Haem_peroxidase_sf_animal"/>
</dbReference>
<dbReference type="GO" id="GO:0006979">
    <property type="term" value="P:response to oxidative stress"/>
    <property type="evidence" value="ECO:0007669"/>
    <property type="project" value="InterPro"/>
</dbReference>
<reference evidence="8 9" key="1">
    <citation type="journal article" date="2022" name="Nat. Ecol. Evol.">
        <title>A masculinizing supergene underlies an exaggerated male reproductive morph in a spider.</title>
        <authorList>
            <person name="Hendrickx F."/>
            <person name="De Corte Z."/>
            <person name="Sonet G."/>
            <person name="Van Belleghem S.M."/>
            <person name="Kostlbacher S."/>
            <person name="Vangestel C."/>
        </authorList>
    </citation>
    <scope>NUCLEOTIDE SEQUENCE [LARGE SCALE GENOMIC DNA]</scope>
    <source>
        <strain evidence="8">W744_W776</strain>
    </source>
</reference>
<evidence type="ECO:0000256" key="7">
    <source>
        <dbReference type="SAM" id="SignalP"/>
    </source>
</evidence>